<evidence type="ECO:0000313" key="1">
    <source>
        <dbReference type="EMBL" id="KAK3729429.1"/>
    </source>
</evidence>
<dbReference type="AlphaFoldDB" id="A0AAE0Y1F9"/>
<evidence type="ECO:0000313" key="2">
    <source>
        <dbReference type="Proteomes" id="UP001283361"/>
    </source>
</evidence>
<gene>
    <name evidence="1" type="ORF">RRG08_053626</name>
</gene>
<comment type="caution">
    <text evidence="1">The sequence shown here is derived from an EMBL/GenBank/DDBJ whole genome shotgun (WGS) entry which is preliminary data.</text>
</comment>
<name>A0AAE0Y1F9_9GAST</name>
<sequence length="90" mass="10506">MKKMLFNSSSRDSVFGQTRGNWRPMECLRRQSETDRVFGIDQCMHGMQEVHPQDRERLSNTLTLLKSLNMQITPNWGASDNFGQVDDGWR</sequence>
<dbReference type="EMBL" id="JAWDGP010007144">
    <property type="protein sequence ID" value="KAK3729429.1"/>
    <property type="molecule type" value="Genomic_DNA"/>
</dbReference>
<reference evidence="1" key="1">
    <citation type="journal article" date="2023" name="G3 (Bethesda)">
        <title>A reference genome for the long-term kleptoplast-retaining sea slug Elysia crispata morphotype clarki.</title>
        <authorList>
            <person name="Eastman K.E."/>
            <person name="Pendleton A.L."/>
            <person name="Shaikh M.A."/>
            <person name="Suttiyut T."/>
            <person name="Ogas R."/>
            <person name="Tomko P."/>
            <person name="Gavelis G."/>
            <person name="Widhalm J.R."/>
            <person name="Wisecaver J.H."/>
        </authorList>
    </citation>
    <scope>NUCLEOTIDE SEQUENCE</scope>
    <source>
        <strain evidence="1">ECLA1</strain>
    </source>
</reference>
<dbReference type="Proteomes" id="UP001283361">
    <property type="component" value="Unassembled WGS sequence"/>
</dbReference>
<keyword evidence="2" id="KW-1185">Reference proteome</keyword>
<protein>
    <submittedName>
        <fullName evidence="1">Uncharacterized protein</fullName>
    </submittedName>
</protein>
<organism evidence="1 2">
    <name type="scientific">Elysia crispata</name>
    <name type="common">lettuce slug</name>
    <dbReference type="NCBI Taxonomy" id="231223"/>
    <lineage>
        <taxon>Eukaryota</taxon>
        <taxon>Metazoa</taxon>
        <taxon>Spiralia</taxon>
        <taxon>Lophotrochozoa</taxon>
        <taxon>Mollusca</taxon>
        <taxon>Gastropoda</taxon>
        <taxon>Heterobranchia</taxon>
        <taxon>Euthyneura</taxon>
        <taxon>Panpulmonata</taxon>
        <taxon>Sacoglossa</taxon>
        <taxon>Placobranchoidea</taxon>
        <taxon>Plakobranchidae</taxon>
        <taxon>Elysia</taxon>
    </lineage>
</organism>
<accession>A0AAE0Y1F9</accession>
<proteinExistence type="predicted"/>